<comment type="caution">
    <text evidence="1">The sequence shown here is derived from an EMBL/GenBank/DDBJ whole genome shotgun (WGS) entry which is preliminary data.</text>
</comment>
<name>A0A8H7R844_9FUNG</name>
<dbReference type="OrthoDB" id="2280880at2759"/>
<dbReference type="EMBL" id="JAEPRD010000032">
    <property type="protein sequence ID" value="KAG2206147.1"/>
    <property type="molecule type" value="Genomic_DNA"/>
</dbReference>
<dbReference type="AlphaFoldDB" id="A0A8H7R844"/>
<keyword evidence="2" id="KW-1185">Reference proteome</keyword>
<evidence type="ECO:0000313" key="1">
    <source>
        <dbReference type="EMBL" id="KAG2206147.1"/>
    </source>
</evidence>
<accession>A0A8H7R844</accession>
<organism evidence="1 2">
    <name type="scientific">Mucor saturninus</name>
    <dbReference type="NCBI Taxonomy" id="64648"/>
    <lineage>
        <taxon>Eukaryota</taxon>
        <taxon>Fungi</taxon>
        <taxon>Fungi incertae sedis</taxon>
        <taxon>Mucoromycota</taxon>
        <taxon>Mucoromycotina</taxon>
        <taxon>Mucoromycetes</taxon>
        <taxon>Mucorales</taxon>
        <taxon>Mucorineae</taxon>
        <taxon>Mucoraceae</taxon>
        <taxon>Mucor</taxon>
    </lineage>
</organism>
<protein>
    <submittedName>
        <fullName evidence="1">Uncharacterized protein</fullName>
    </submittedName>
</protein>
<evidence type="ECO:0000313" key="2">
    <source>
        <dbReference type="Proteomes" id="UP000603453"/>
    </source>
</evidence>
<gene>
    <name evidence="1" type="ORF">INT47_003796</name>
</gene>
<proteinExistence type="predicted"/>
<reference evidence="1" key="1">
    <citation type="submission" date="2020-12" db="EMBL/GenBank/DDBJ databases">
        <title>Metabolic potential, ecology and presence of endohyphal bacteria is reflected in genomic diversity of Mucoromycotina.</title>
        <authorList>
            <person name="Muszewska A."/>
            <person name="Okrasinska A."/>
            <person name="Steczkiewicz K."/>
            <person name="Drgas O."/>
            <person name="Orlowska M."/>
            <person name="Perlinska-Lenart U."/>
            <person name="Aleksandrzak-Piekarczyk T."/>
            <person name="Szatraj K."/>
            <person name="Zielenkiewicz U."/>
            <person name="Pilsyk S."/>
            <person name="Malc E."/>
            <person name="Mieczkowski P."/>
            <person name="Kruszewska J.S."/>
            <person name="Biernat P."/>
            <person name="Pawlowska J."/>
        </authorList>
    </citation>
    <scope>NUCLEOTIDE SEQUENCE</scope>
    <source>
        <strain evidence="1">WA0000017839</strain>
    </source>
</reference>
<dbReference type="Proteomes" id="UP000603453">
    <property type="component" value="Unassembled WGS sequence"/>
</dbReference>
<sequence>MCELPDNTCTPLPIPDSHFAVMVDSSIKKSDKSQLFPTDCDAHLHASSIFNADGPFLNNSDGDSLSEHIYQNIQACNQAIQRRTLYILPHEYTRLNEMALDNVIRSTYLIHGTKNQDQTIKIKPRCAICLDFPISIIFFSRSSPS</sequence>